<evidence type="ECO:0000256" key="3">
    <source>
        <dbReference type="ARBA" id="ARBA00011245"/>
    </source>
</evidence>
<dbReference type="Proteomes" id="UP000789375">
    <property type="component" value="Unassembled WGS sequence"/>
</dbReference>
<evidence type="ECO:0000256" key="8">
    <source>
        <dbReference type="SAM" id="SignalP"/>
    </source>
</evidence>
<evidence type="ECO:0000313" key="11">
    <source>
        <dbReference type="Proteomes" id="UP000789375"/>
    </source>
</evidence>
<evidence type="ECO:0000256" key="1">
    <source>
        <dbReference type="ARBA" id="ARBA00002053"/>
    </source>
</evidence>
<evidence type="ECO:0000313" key="10">
    <source>
        <dbReference type="EMBL" id="CAG8459690.1"/>
    </source>
</evidence>
<protein>
    <recommendedName>
        <fullName evidence="4">Phosphatidylglycerol/phosphatidylinositol transfer protein</fullName>
    </recommendedName>
</protein>
<dbReference type="InterPro" id="IPR003172">
    <property type="entry name" value="ML_dom"/>
</dbReference>
<feature type="chain" id="PRO_5040128566" description="Phosphatidylglycerol/phosphatidylinositol transfer protein" evidence="8">
    <location>
        <begin position="22"/>
        <end position="156"/>
    </location>
</feature>
<evidence type="ECO:0000256" key="5">
    <source>
        <dbReference type="ARBA" id="ARBA00022448"/>
    </source>
</evidence>
<reference evidence="10" key="1">
    <citation type="submission" date="2021-06" db="EMBL/GenBank/DDBJ databases">
        <authorList>
            <person name="Kallberg Y."/>
            <person name="Tangrot J."/>
            <person name="Rosling A."/>
        </authorList>
    </citation>
    <scope>NUCLEOTIDE SEQUENCE</scope>
    <source>
        <strain evidence="10">87-6 pot B 2015</strain>
    </source>
</reference>
<dbReference type="AlphaFoldDB" id="A0A9N8Z1I1"/>
<dbReference type="PANTHER" id="PTHR11306:SF0">
    <property type="entry name" value="PHOSPHATIDYLGLYCEROL_PHOSPHATIDYLINOSITOL TRANSFER PROTEIN"/>
    <property type="match status" value="1"/>
</dbReference>
<gene>
    <name evidence="10" type="ORF">FMOSSE_LOCUS1972</name>
</gene>
<dbReference type="InterPro" id="IPR039670">
    <property type="entry name" value="NPC2-like"/>
</dbReference>
<name>A0A9N8Z1I1_FUNMO</name>
<proteinExistence type="inferred from homology"/>
<sequence length="156" mass="16944">MNKLLILLLTVFFILSNVTESSVLKKRHGPFTACAGQYPNTVSITLSPNKLVYGQHATITLVGTSKVPIYQGARYEIAIDRDDNTSIMNASFDICASVGTNCPLPAGNNVISLSFPMPLVSPVAQDGKNYYYSMAFSIKNADQTYLSCVLGYVDFA</sequence>
<feature type="domain" description="MD-2-related lipid-recognition" evidence="9">
    <location>
        <begin position="31"/>
        <end position="153"/>
    </location>
</feature>
<evidence type="ECO:0000256" key="2">
    <source>
        <dbReference type="ARBA" id="ARBA00006370"/>
    </source>
</evidence>
<dbReference type="GO" id="GO:0015918">
    <property type="term" value="P:sterol transport"/>
    <property type="evidence" value="ECO:0007669"/>
    <property type="project" value="InterPro"/>
</dbReference>
<evidence type="ECO:0000256" key="7">
    <source>
        <dbReference type="ARBA" id="ARBA00023055"/>
    </source>
</evidence>
<feature type="signal peptide" evidence="8">
    <location>
        <begin position="1"/>
        <end position="21"/>
    </location>
</feature>
<dbReference type="SUPFAM" id="SSF81296">
    <property type="entry name" value="E set domains"/>
    <property type="match status" value="1"/>
</dbReference>
<organism evidence="10 11">
    <name type="scientific">Funneliformis mosseae</name>
    <name type="common">Endomycorrhizal fungus</name>
    <name type="synonym">Glomus mosseae</name>
    <dbReference type="NCBI Taxonomy" id="27381"/>
    <lineage>
        <taxon>Eukaryota</taxon>
        <taxon>Fungi</taxon>
        <taxon>Fungi incertae sedis</taxon>
        <taxon>Mucoromycota</taxon>
        <taxon>Glomeromycotina</taxon>
        <taxon>Glomeromycetes</taxon>
        <taxon>Glomerales</taxon>
        <taxon>Glomeraceae</taxon>
        <taxon>Funneliformis</taxon>
    </lineage>
</organism>
<dbReference type="SMART" id="SM00737">
    <property type="entry name" value="ML"/>
    <property type="match status" value="1"/>
</dbReference>
<dbReference type="InterPro" id="IPR014756">
    <property type="entry name" value="Ig_E-set"/>
</dbReference>
<dbReference type="PANTHER" id="PTHR11306">
    <property type="entry name" value="NIEMANN PICK TYPE C2 PROTEIN NPC2-RELATED"/>
    <property type="match status" value="1"/>
</dbReference>
<comment type="subunit">
    <text evidence="3">Monomer.</text>
</comment>
<comment type="caution">
    <text evidence="10">The sequence shown here is derived from an EMBL/GenBank/DDBJ whole genome shotgun (WGS) entry which is preliminary data.</text>
</comment>
<comment type="function">
    <text evidence="1">Catalyzes the intermembrane transfer of phosphatidylglycerol and phosphatidylinositol.</text>
</comment>
<keyword evidence="6 8" id="KW-0732">Signal</keyword>
<evidence type="ECO:0000259" key="9">
    <source>
        <dbReference type="SMART" id="SM00737"/>
    </source>
</evidence>
<comment type="similarity">
    <text evidence="2">Belongs to the NPC2 family.</text>
</comment>
<evidence type="ECO:0000256" key="4">
    <source>
        <dbReference type="ARBA" id="ARBA00016056"/>
    </source>
</evidence>
<keyword evidence="11" id="KW-1185">Reference proteome</keyword>
<evidence type="ECO:0000256" key="6">
    <source>
        <dbReference type="ARBA" id="ARBA00022729"/>
    </source>
</evidence>
<accession>A0A9N8Z1I1</accession>
<keyword evidence="7" id="KW-0445">Lipid transport</keyword>
<dbReference type="GO" id="GO:0032934">
    <property type="term" value="F:sterol binding"/>
    <property type="evidence" value="ECO:0007669"/>
    <property type="project" value="InterPro"/>
</dbReference>
<keyword evidence="5" id="KW-0813">Transport</keyword>
<dbReference type="EMBL" id="CAJVPP010000239">
    <property type="protein sequence ID" value="CAG8459690.1"/>
    <property type="molecule type" value="Genomic_DNA"/>
</dbReference>
<dbReference type="Pfam" id="PF02221">
    <property type="entry name" value="E1_DerP2_DerF2"/>
    <property type="match status" value="1"/>
</dbReference>